<dbReference type="STRING" id="313628.LNTAR_05346"/>
<evidence type="ECO:0000259" key="3">
    <source>
        <dbReference type="Pfam" id="PF05448"/>
    </source>
</evidence>
<reference evidence="4 5" key="1">
    <citation type="journal article" date="2010" name="J. Bacteriol.">
        <title>Genome sequence of Lentisphaera araneosa HTCC2155T, the type species of the order Lentisphaerales in the phylum Lentisphaerae.</title>
        <authorList>
            <person name="Thrash J.C."/>
            <person name="Cho J.C."/>
            <person name="Vergin K.L."/>
            <person name="Morris R.M."/>
            <person name="Giovannoni S.J."/>
        </authorList>
    </citation>
    <scope>NUCLEOTIDE SEQUENCE [LARGE SCALE GENOMIC DNA]</scope>
    <source>
        <strain evidence="4 5">HTCC2155</strain>
    </source>
</reference>
<feature type="active site" description="Charge relay system" evidence="1">
    <location>
        <position position="295"/>
    </location>
</feature>
<evidence type="ECO:0000313" key="4">
    <source>
        <dbReference type="EMBL" id="EDM27511.1"/>
    </source>
</evidence>
<dbReference type="Proteomes" id="UP000004947">
    <property type="component" value="Unassembled WGS sequence"/>
</dbReference>
<accession>A6DLQ6</accession>
<dbReference type="PANTHER" id="PTHR40111">
    <property type="entry name" value="CEPHALOSPORIN-C DEACETYLASE"/>
    <property type="match status" value="1"/>
</dbReference>
<dbReference type="OrthoDB" id="9770528at2"/>
<gene>
    <name evidence="4" type="ORF">LNTAR_05346</name>
</gene>
<dbReference type="ESTHER" id="9bact-a6dlq6">
    <property type="family name" value="Acetyl-esterase_deacetylase"/>
</dbReference>
<organism evidence="4 5">
    <name type="scientific">Lentisphaera araneosa HTCC2155</name>
    <dbReference type="NCBI Taxonomy" id="313628"/>
    <lineage>
        <taxon>Bacteria</taxon>
        <taxon>Pseudomonadati</taxon>
        <taxon>Lentisphaerota</taxon>
        <taxon>Lentisphaeria</taxon>
        <taxon>Lentisphaerales</taxon>
        <taxon>Lentisphaeraceae</taxon>
        <taxon>Lentisphaera</taxon>
    </lineage>
</organism>
<comment type="caution">
    <text evidence="4">The sequence shown here is derived from an EMBL/GenBank/DDBJ whole genome shotgun (WGS) entry which is preliminary data.</text>
</comment>
<protein>
    <recommendedName>
        <fullName evidence="3">Acetyl xylan esterase domain-containing protein</fullName>
    </recommendedName>
</protein>
<dbReference type="PANTHER" id="PTHR40111:SF1">
    <property type="entry name" value="CEPHALOSPORIN-C DEACETYLASE"/>
    <property type="match status" value="1"/>
</dbReference>
<dbReference type="GO" id="GO:0052689">
    <property type="term" value="F:carboxylic ester hydrolase activity"/>
    <property type="evidence" value="ECO:0007669"/>
    <property type="project" value="TreeGrafter"/>
</dbReference>
<dbReference type="eggNOG" id="COG3458">
    <property type="taxonomic scope" value="Bacteria"/>
</dbReference>
<dbReference type="Pfam" id="PF05448">
    <property type="entry name" value="AXE1"/>
    <property type="match status" value="1"/>
</dbReference>
<dbReference type="Gene3D" id="3.40.50.1820">
    <property type="entry name" value="alpha/beta hydrolase"/>
    <property type="match status" value="1"/>
</dbReference>
<keyword evidence="5" id="KW-1185">Reference proteome</keyword>
<dbReference type="InterPro" id="IPR008391">
    <property type="entry name" value="AXE1_dom"/>
</dbReference>
<proteinExistence type="predicted"/>
<feature type="domain" description="Acetyl xylan esterase" evidence="3">
    <location>
        <begin position="28"/>
        <end position="298"/>
    </location>
</feature>
<feature type="active site" description="Nucleophile" evidence="1">
    <location>
        <position position="184"/>
    </location>
</feature>
<evidence type="ECO:0000256" key="2">
    <source>
        <dbReference type="PIRSR" id="PIRSR639069-2"/>
    </source>
</evidence>
<dbReference type="InterPro" id="IPR039069">
    <property type="entry name" value="CE7"/>
</dbReference>
<evidence type="ECO:0000256" key="1">
    <source>
        <dbReference type="PIRSR" id="PIRSR639069-1"/>
    </source>
</evidence>
<sequence length="319" mass="36998">MKTDFIHNYDFDPTYGYGLQELLKVSSPNEPRKYKNFWKQLYQETVDFPVDFSIEYLEEREKCQVYFLDYQSTHGVRIRGWLTTPKDRAVEKALIISHGYGGRHEPDFHLPFEDSALFFPCSRGLGRSHHYPISPEPKWHVRHNIHDRREYIIGHCVQDLWVAVSIAEKLFPQVRGRVGLMGISFGGGIGVMASAWDSRIKKAHFNIPTFGNQTLRLELPSFGSAKSLQDLHKREPRMVEKTLAYFDAATSAKYIQIPVHFACALFDPYVAPPGQFAIYNALTENKELFVLSAGHFDYDDKEKEQRQLLLELKDFFKDL</sequence>
<name>A6DLQ6_9BACT</name>
<evidence type="ECO:0000313" key="5">
    <source>
        <dbReference type="Proteomes" id="UP000004947"/>
    </source>
</evidence>
<feature type="binding site" evidence="2">
    <location>
        <position position="100"/>
    </location>
    <ligand>
        <name>substrate</name>
    </ligand>
</feature>
<dbReference type="EMBL" id="ABCK01000009">
    <property type="protein sequence ID" value="EDM27511.1"/>
    <property type="molecule type" value="Genomic_DNA"/>
</dbReference>
<dbReference type="GO" id="GO:0005976">
    <property type="term" value="P:polysaccharide metabolic process"/>
    <property type="evidence" value="ECO:0007669"/>
    <property type="project" value="TreeGrafter"/>
</dbReference>
<dbReference type="AlphaFoldDB" id="A6DLQ6"/>
<dbReference type="RefSeq" id="WP_007278815.1">
    <property type="nucleotide sequence ID" value="NZ_ABCK01000009.1"/>
</dbReference>
<dbReference type="SUPFAM" id="SSF53474">
    <property type="entry name" value="alpha/beta-Hydrolases"/>
    <property type="match status" value="1"/>
</dbReference>
<feature type="active site" description="Charge relay system" evidence="1">
    <location>
        <position position="267"/>
    </location>
</feature>
<dbReference type="InterPro" id="IPR029058">
    <property type="entry name" value="AB_hydrolase_fold"/>
</dbReference>